<protein>
    <submittedName>
        <fullName evidence="2">Uncharacterized protein</fullName>
    </submittedName>
</protein>
<name>A0ABR1W3K4_9PEZI</name>
<dbReference type="EMBL" id="JAQQWM010000002">
    <property type="protein sequence ID" value="KAK8078062.1"/>
    <property type="molecule type" value="Genomic_DNA"/>
</dbReference>
<comment type="caution">
    <text evidence="2">The sequence shown here is derived from an EMBL/GenBank/DDBJ whole genome shotgun (WGS) entry which is preliminary data.</text>
</comment>
<reference evidence="2 3" key="1">
    <citation type="submission" date="2023-01" db="EMBL/GenBank/DDBJ databases">
        <title>Analysis of 21 Apiospora genomes using comparative genomics revels a genus with tremendous synthesis potential of carbohydrate active enzymes and secondary metabolites.</title>
        <authorList>
            <person name="Sorensen T."/>
        </authorList>
    </citation>
    <scope>NUCLEOTIDE SEQUENCE [LARGE SCALE GENOMIC DNA]</scope>
    <source>
        <strain evidence="2 3">CBS 83171</strain>
    </source>
</reference>
<proteinExistence type="predicted"/>
<sequence length="210" mass="22964">MMISPSSYTYLPSQSSSSDTPPSTTAAVKGVERMAPLGLSSLRYQISKNAAFWVAFRMDSPELMVEVFEDLLWSSVGWGDVEKIGTYMLGHLQLQRVSLGTSNIPGRGHADRVLLVAGSHGQQYPHGLEPQARHLERALVVGLVIVVPVPSEDHFFGWASVPDDGLQEYRVDEALRAECLAAPDILELPLGVAQFSGVRERKIGIHGERV</sequence>
<dbReference type="Proteomes" id="UP001446871">
    <property type="component" value="Unassembled WGS sequence"/>
</dbReference>
<evidence type="ECO:0000256" key="1">
    <source>
        <dbReference type="SAM" id="MobiDB-lite"/>
    </source>
</evidence>
<evidence type="ECO:0000313" key="2">
    <source>
        <dbReference type="EMBL" id="KAK8078062.1"/>
    </source>
</evidence>
<organism evidence="2 3">
    <name type="scientific">Apiospora saccharicola</name>
    <dbReference type="NCBI Taxonomy" id="335842"/>
    <lineage>
        <taxon>Eukaryota</taxon>
        <taxon>Fungi</taxon>
        <taxon>Dikarya</taxon>
        <taxon>Ascomycota</taxon>
        <taxon>Pezizomycotina</taxon>
        <taxon>Sordariomycetes</taxon>
        <taxon>Xylariomycetidae</taxon>
        <taxon>Amphisphaeriales</taxon>
        <taxon>Apiosporaceae</taxon>
        <taxon>Apiospora</taxon>
    </lineage>
</organism>
<gene>
    <name evidence="2" type="ORF">PG996_004232</name>
</gene>
<feature type="region of interest" description="Disordered" evidence="1">
    <location>
        <begin position="1"/>
        <end position="25"/>
    </location>
</feature>
<keyword evidence="3" id="KW-1185">Reference proteome</keyword>
<evidence type="ECO:0000313" key="3">
    <source>
        <dbReference type="Proteomes" id="UP001446871"/>
    </source>
</evidence>
<accession>A0ABR1W3K4</accession>